<dbReference type="Proteomes" id="UP000317557">
    <property type="component" value="Unassembled WGS sequence"/>
</dbReference>
<dbReference type="OrthoDB" id="1466733at2"/>
<dbReference type="InterPro" id="IPR012332">
    <property type="entry name" value="Autotransporter_pectin_lyase_C"/>
</dbReference>
<dbReference type="EMBL" id="FXTP01000004">
    <property type="protein sequence ID" value="SMO54253.1"/>
    <property type="molecule type" value="Genomic_DNA"/>
</dbReference>
<dbReference type="AlphaFoldDB" id="A0A521C4D0"/>
<name>A0A521C4D0_9BACT</name>
<organism evidence="2 3">
    <name type="scientific">Gracilimonas mengyeensis</name>
    <dbReference type="NCBI Taxonomy" id="1302730"/>
    <lineage>
        <taxon>Bacteria</taxon>
        <taxon>Pseudomonadati</taxon>
        <taxon>Balneolota</taxon>
        <taxon>Balneolia</taxon>
        <taxon>Balneolales</taxon>
        <taxon>Balneolaceae</taxon>
        <taxon>Gracilimonas</taxon>
    </lineage>
</organism>
<dbReference type="InterPro" id="IPR013783">
    <property type="entry name" value="Ig-like_fold"/>
</dbReference>
<evidence type="ECO:0000313" key="2">
    <source>
        <dbReference type="EMBL" id="SMO54253.1"/>
    </source>
</evidence>
<keyword evidence="3" id="KW-1185">Reference proteome</keyword>
<protein>
    <submittedName>
        <fullName evidence="2">Uncharacterized protein</fullName>
    </submittedName>
</protein>
<feature type="region of interest" description="Disordered" evidence="1">
    <location>
        <begin position="27"/>
        <end position="54"/>
    </location>
</feature>
<accession>A0A521C4D0</accession>
<evidence type="ECO:0000256" key="1">
    <source>
        <dbReference type="SAM" id="MobiDB-lite"/>
    </source>
</evidence>
<dbReference type="Pfam" id="PF22352">
    <property type="entry name" value="K319L-like_PKD"/>
    <property type="match status" value="1"/>
</dbReference>
<dbReference type="Gene3D" id="2.160.20.20">
    <property type="match status" value="1"/>
</dbReference>
<dbReference type="InterPro" id="IPR006626">
    <property type="entry name" value="PbH1"/>
</dbReference>
<sequence>MERKMRSKIKLFYLLIPVMLIWGCSENGTGPNDPDGDDDGDNPPATTLTADAGEDTDEIVGFLVTADGSDSDGDGTLSYSWSFINTPENSTASLANAETENPEFTPDLPGEYSLELEVSSGDESETDTVTYSAIAKRIFVDANDGTEGDIYGFLEESSLKTISSALSLYEENPDNDFLDIDTIFVDQGLYDEANGENFPLDFSGELLVIGEETAAREDVHILSPDVDRDPAVYLGEGVTIRHLHIENGYTGGTFNGDPDAVFVKSGSSPESSYVTLENVTLRTNNNNGYIMSTGSNINVEVNGINGSRSTLDAKGIGRAYTHRFNTSNVRVDMENTDIMGIGNDDAFALEAASNGNLYLINSTIKPGAESSQNNAAINIGGPGTVLLDNTTITSSDGTESGNRFKFAIDMDADHPGANVDIQNSTLQYTLWSAIEMYASVFQINDSVIEGVHTQSTADGADLARSGIDQLDGTLILRGTTIRNSNGNAITIDGPVSPNDDDFIVDLGKENTPGQNTFQDIDGFDVLVGRGSDDVAGEIPAIGNTWSNGSASPTCGNELPGSSENAQEEVYISTDPNSLRWGTAAGETCN</sequence>
<dbReference type="SMART" id="SM00710">
    <property type="entry name" value="PbH1"/>
    <property type="match status" value="6"/>
</dbReference>
<evidence type="ECO:0000313" key="3">
    <source>
        <dbReference type="Proteomes" id="UP000317557"/>
    </source>
</evidence>
<dbReference type="InterPro" id="IPR011050">
    <property type="entry name" value="Pectin_lyase_fold/virulence"/>
</dbReference>
<dbReference type="SUPFAM" id="SSF51126">
    <property type="entry name" value="Pectin lyase-like"/>
    <property type="match status" value="2"/>
</dbReference>
<dbReference type="SUPFAM" id="SSF49299">
    <property type="entry name" value="PKD domain"/>
    <property type="match status" value="1"/>
</dbReference>
<dbReference type="Gene3D" id="2.60.40.10">
    <property type="entry name" value="Immunoglobulins"/>
    <property type="match status" value="1"/>
</dbReference>
<gene>
    <name evidence="2" type="ORF">SAMN06265219_104142</name>
</gene>
<dbReference type="InterPro" id="IPR035986">
    <property type="entry name" value="PKD_dom_sf"/>
</dbReference>
<reference evidence="2 3" key="1">
    <citation type="submission" date="2017-05" db="EMBL/GenBank/DDBJ databases">
        <authorList>
            <person name="Varghese N."/>
            <person name="Submissions S."/>
        </authorList>
    </citation>
    <scope>NUCLEOTIDE SEQUENCE [LARGE SCALE GENOMIC DNA]</scope>
    <source>
        <strain evidence="2 3">DSM 21985</strain>
    </source>
</reference>
<proteinExistence type="predicted"/>